<proteinExistence type="predicted"/>
<gene>
    <name evidence="2" type="ORF">PC115_g4315</name>
</gene>
<accession>A0A8T1D5R9</accession>
<evidence type="ECO:0000313" key="2">
    <source>
        <dbReference type="EMBL" id="KAG2937267.1"/>
    </source>
</evidence>
<name>A0A8T1D5R9_9STRA</name>
<feature type="transmembrane region" description="Helical" evidence="1">
    <location>
        <begin position="155"/>
        <end position="174"/>
    </location>
</feature>
<sequence>MAALVLLQECVPLQDPLEGWSANHGFWIRAGILGGVVAVGIAAFAIYMIPGVVLSNLQLALIFIGQAVGYPAIAMLVASRWVFPIPFMVLSIISLYVLLFVALFRIIAGKQVFSQMATHRTELILLVSFSGSQSVMAVTYAAYEVLFDHVTNTHYELPVILLLPVIKLIMKNLVSLPMAHMKDMVPEGVIFTVDFFNSMYLATCMQNTSSITTVATMMALDFGQTAISLRSLHRQSDTILSRLREACGISLDNDSLLPVVRLLCHDSDKFEQQSRRDILVTSCLPHKLSPQGRDLLEKLKTLSGNGVRTLPRFSTTAVRSKFKKIQALKPFWICCRRTERVEPSAISTTTVKPARNDPLEASETMKIRSDPDSPHRNILGQTLEVLFFSECLLLTEYLESIIPVLYGLFILLVVNLPSAPYHVDLIGINRDNVGDTLANVYIYAFLEFVSFVTLTLLMMRNCRLQALCHLAFVLETQMLLVQVKLMTWVLMSLSFRVVHFGKISAFSATYFSMTIVRHAL</sequence>
<organism evidence="2 3">
    <name type="scientific">Phytophthora cactorum</name>
    <dbReference type="NCBI Taxonomy" id="29920"/>
    <lineage>
        <taxon>Eukaryota</taxon>
        <taxon>Sar</taxon>
        <taxon>Stramenopiles</taxon>
        <taxon>Oomycota</taxon>
        <taxon>Peronosporomycetes</taxon>
        <taxon>Peronosporales</taxon>
        <taxon>Peronosporaceae</taxon>
        <taxon>Phytophthora</taxon>
    </lineage>
</organism>
<keyword evidence="1" id="KW-1133">Transmembrane helix</keyword>
<keyword evidence="1" id="KW-0472">Membrane</keyword>
<feature type="transmembrane region" description="Helical" evidence="1">
    <location>
        <begin position="26"/>
        <end position="47"/>
    </location>
</feature>
<dbReference type="EMBL" id="RCMI01000081">
    <property type="protein sequence ID" value="KAG2937267.1"/>
    <property type="molecule type" value="Genomic_DNA"/>
</dbReference>
<dbReference type="VEuPathDB" id="FungiDB:PC110_g5639"/>
<feature type="transmembrane region" description="Helical" evidence="1">
    <location>
        <begin position="85"/>
        <end position="103"/>
    </location>
</feature>
<dbReference type="Proteomes" id="UP000774804">
    <property type="component" value="Unassembled WGS sequence"/>
</dbReference>
<reference evidence="2" key="1">
    <citation type="submission" date="2018-10" db="EMBL/GenBank/DDBJ databases">
        <title>Effector identification in a new, highly contiguous assembly of the strawberry crown rot pathogen Phytophthora cactorum.</title>
        <authorList>
            <person name="Armitage A.D."/>
            <person name="Nellist C.F."/>
            <person name="Bates H."/>
            <person name="Vickerstaff R.J."/>
            <person name="Harrison R.J."/>
        </authorList>
    </citation>
    <scope>NUCLEOTIDE SEQUENCE</scope>
    <source>
        <strain evidence="2">4032</strain>
    </source>
</reference>
<dbReference type="AlphaFoldDB" id="A0A8T1D5R9"/>
<feature type="transmembrane region" description="Helical" evidence="1">
    <location>
        <begin position="59"/>
        <end position="79"/>
    </location>
</feature>
<keyword evidence="1" id="KW-0812">Transmembrane</keyword>
<comment type="caution">
    <text evidence="2">The sequence shown here is derived from an EMBL/GenBank/DDBJ whole genome shotgun (WGS) entry which is preliminary data.</text>
</comment>
<feature type="transmembrane region" description="Helical" evidence="1">
    <location>
        <begin position="440"/>
        <end position="458"/>
    </location>
</feature>
<feature type="transmembrane region" description="Helical" evidence="1">
    <location>
        <begin position="401"/>
        <end position="420"/>
    </location>
</feature>
<protein>
    <submittedName>
        <fullName evidence="2">Uncharacterized protein</fullName>
    </submittedName>
</protein>
<evidence type="ECO:0000313" key="3">
    <source>
        <dbReference type="Proteomes" id="UP000774804"/>
    </source>
</evidence>
<feature type="transmembrane region" description="Helical" evidence="1">
    <location>
        <begin position="123"/>
        <end position="143"/>
    </location>
</feature>
<evidence type="ECO:0000256" key="1">
    <source>
        <dbReference type="SAM" id="Phobius"/>
    </source>
</evidence>